<comment type="caution">
    <text evidence="2">The sequence shown here is derived from an EMBL/GenBank/DDBJ whole genome shotgun (WGS) entry which is preliminary data.</text>
</comment>
<organism evidence="2 3">
    <name type="scientific">Petrolisthes cinctipes</name>
    <name type="common">Flat porcelain crab</name>
    <dbReference type="NCBI Taxonomy" id="88211"/>
    <lineage>
        <taxon>Eukaryota</taxon>
        <taxon>Metazoa</taxon>
        <taxon>Ecdysozoa</taxon>
        <taxon>Arthropoda</taxon>
        <taxon>Crustacea</taxon>
        <taxon>Multicrustacea</taxon>
        <taxon>Malacostraca</taxon>
        <taxon>Eumalacostraca</taxon>
        <taxon>Eucarida</taxon>
        <taxon>Decapoda</taxon>
        <taxon>Pleocyemata</taxon>
        <taxon>Anomura</taxon>
        <taxon>Galatheoidea</taxon>
        <taxon>Porcellanidae</taxon>
        <taxon>Petrolisthes</taxon>
    </lineage>
</organism>
<dbReference type="Proteomes" id="UP001286313">
    <property type="component" value="Unassembled WGS sequence"/>
</dbReference>
<evidence type="ECO:0000313" key="2">
    <source>
        <dbReference type="EMBL" id="KAK3883040.1"/>
    </source>
</evidence>
<proteinExistence type="predicted"/>
<reference evidence="2" key="1">
    <citation type="submission" date="2023-10" db="EMBL/GenBank/DDBJ databases">
        <title>Genome assemblies of two species of porcelain crab, Petrolisthes cinctipes and Petrolisthes manimaculis (Anomura: Porcellanidae).</title>
        <authorList>
            <person name="Angst P."/>
        </authorList>
    </citation>
    <scope>NUCLEOTIDE SEQUENCE</scope>
    <source>
        <strain evidence="2">PB745_01</strain>
        <tissue evidence="2">Gill</tissue>
    </source>
</reference>
<name>A0AAE1G0L2_PETCI</name>
<dbReference type="AlphaFoldDB" id="A0AAE1G0L2"/>
<gene>
    <name evidence="2" type="ORF">Pcinc_012615</name>
</gene>
<sequence length="158" mass="17359">MREDSDDGHLQPPPPEENQETMTGGGGGGGDKEYMNGEGSGGEDVEESRSLNTVAGHSRVRSHQRGLRPGHAEGVLPPRVIITADNRRGQPADDSHAHDRMSYKCPKDGGLYKKEWIGQVLGGRAWSDTSKEDKQLRKKGRIGSDIEMAKEEWKVDIQ</sequence>
<protein>
    <submittedName>
        <fullName evidence="2">Uncharacterized protein</fullName>
    </submittedName>
</protein>
<feature type="region of interest" description="Disordered" evidence="1">
    <location>
        <begin position="1"/>
        <end position="78"/>
    </location>
</feature>
<accession>A0AAE1G0L2</accession>
<dbReference type="EMBL" id="JAWQEG010001032">
    <property type="protein sequence ID" value="KAK3883040.1"/>
    <property type="molecule type" value="Genomic_DNA"/>
</dbReference>
<evidence type="ECO:0000313" key="3">
    <source>
        <dbReference type="Proteomes" id="UP001286313"/>
    </source>
</evidence>
<keyword evidence="3" id="KW-1185">Reference proteome</keyword>
<feature type="compositionally biased region" description="Basic residues" evidence="1">
    <location>
        <begin position="58"/>
        <end position="68"/>
    </location>
</feature>
<evidence type="ECO:0000256" key="1">
    <source>
        <dbReference type="SAM" id="MobiDB-lite"/>
    </source>
</evidence>